<dbReference type="AlphaFoldDB" id="A0A640WDA2"/>
<evidence type="ECO:0000313" key="2">
    <source>
        <dbReference type="Proteomes" id="UP000466024"/>
    </source>
</evidence>
<name>A0A640WDA2_9GAMM</name>
<dbReference type="FunFam" id="3.30.70.120:FF:000006">
    <property type="entry name" value="GTP cyclohydrolase 1 type 2 homolog"/>
    <property type="match status" value="1"/>
</dbReference>
<protein>
    <submittedName>
        <fullName evidence="1">NGG1p interacting factor NIF3</fullName>
    </submittedName>
</protein>
<dbReference type="RefSeq" id="WP_149435950.1">
    <property type="nucleotide sequence ID" value="NZ_VTPX01000007.1"/>
</dbReference>
<sequence length="109" mass="12118">MYKLAFFVPESHLESVKSVVFASGAGRIGPYEACCFQVRGEGQFRPLAGATPHIGKTGALEKVEEYRVELVCEDHRIRAAVAALVDAHPYEEPAYDVWRLSDLDLLPRV</sequence>
<dbReference type="EMBL" id="VTPX01000007">
    <property type="protein sequence ID" value="KAA0017586.1"/>
    <property type="molecule type" value="Genomic_DNA"/>
</dbReference>
<reference evidence="1 2" key="1">
    <citation type="submission" date="2019-08" db="EMBL/GenBank/DDBJ databases">
        <title>Bioinformatics analysis of the strain L3 and L5.</title>
        <authorList>
            <person name="Li X."/>
        </authorList>
    </citation>
    <scope>NUCLEOTIDE SEQUENCE [LARGE SCALE GENOMIC DNA]</scope>
    <source>
        <strain evidence="1 2">L3</strain>
    </source>
</reference>
<keyword evidence="2" id="KW-1185">Reference proteome</keyword>
<dbReference type="Gene3D" id="3.30.70.120">
    <property type="match status" value="1"/>
</dbReference>
<proteinExistence type="predicted"/>
<accession>A0A640WDA2</accession>
<dbReference type="PANTHER" id="PTHR41774:SF1">
    <property type="entry name" value="NGG1P INTERACTING FACTOR NIF3"/>
    <property type="match status" value="1"/>
</dbReference>
<dbReference type="PANTHER" id="PTHR41774">
    <property type="match status" value="1"/>
</dbReference>
<organism evidence="1 2">
    <name type="scientific">Salinicola corii</name>
    <dbReference type="NCBI Taxonomy" id="2606937"/>
    <lineage>
        <taxon>Bacteria</taxon>
        <taxon>Pseudomonadati</taxon>
        <taxon>Pseudomonadota</taxon>
        <taxon>Gammaproteobacteria</taxon>
        <taxon>Oceanospirillales</taxon>
        <taxon>Halomonadaceae</taxon>
        <taxon>Salinicola</taxon>
    </lineage>
</organism>
<dbReference type="InterPro" id="IPR015867">
    <property type="entry name" value="N-reg_PII/ATP_PRibTrfase_C"/>
</dbReference>
<dbReference type="Proteomes" id="UP000466024">
    <property type="component" value="Unassembled WGS sequence"/>
</dbReference>
<dbReference type="InterPro" id="IPR036069">
    <property type="entry name" value="DUF34/NIF3_sf"/>
</dbReference>
<gene>
    <name evidence="1" type="ORF">F0A16_13665</name>
</gene>
<evidence type="ECO:0000313" key="1">
    <source>
        <dbReference type="EMBL" id="KAA0017586.1"/>
    </source>
</evidence>
<dbReference type="SUPFAM" id="SSF102705">
    <property type="entry name" value="NIF3 (NGG1p interacting factor 3)-like"/>
    <property type="match status" value="1"/>
</dbReference>
<comment type="caution">
    <text evidence="1">The sequence shown here is derived from an EMBL/GenBank/DDBJ whole genome shotgun (WGS) entry which is preliminary data.</text>
</comment>